<keyword evidence="5" id="KW-0276">Fatty acid metabolism</keyword>
<dbReference type="InterPro" id="IPR042572">
    <property type="entry name" value="Carn_acyl_trans_N"/>
</dbReference>
<evidence type="ECO:0000256" key="10">
    <source>
        <dbReference type="RuleBase" id="RU003801"/>
    </source>
</evidence>
<feature type="active site" description="Proton acceptor" evidence="9">
    <location>
        <position position="390"/>
    </location>
</feature>
<dbReference type="EnsemblMetazoa" id="SCAU016004-RA">
    <property type="protein sequence ID" value="SCAU016004-PA"/>
    <property type="gene ID" value="SCAU016004"/>
</dbReference>
<evidence type="ECO:0000256" key="7">
    <source>
        <dbReference type="ARBA" id="ARBA00023315"/>
    </source>
</evidence>
<dbReference type="FunFam" id="1.10.275.20:FF:000001">
    <property type="entry name" value="carnitine O-palmitoyltransferase 2, mitochondrial"/>
    <property type="match status" value="1"/>
</dbReference>
<name>A0A1I8QD12_STOCA</name>
<dbReference type="InterPro" id="IPR042231">
    <property type="entry name" value="Cho/carn_acyl_trans_2"/>
</dbReference>
<evidence type="ECO:0000313" key="12">
    <source>
        <dbReference type="EnsemblMetazoa" id="SCAU016004-PA"/>
    </source>
</evidence>
<keyword evidence="13" id="KW-1185">Reference proteome</keyword>
<dbReference type="AlphaFoldDB" id="A0A1I8QD12"/>
<dbReference type="VEuPathDB" id="VectorBase:SCAU016004"/>
<dbReference type="PANTHER" id="PTHR22589">
    <property type="entry name" value="CARNITINE O-ACYLTRANSFERASE"/>
    <property type="match status" value="1"/>
</dbReference>
<dbReference type="KEGG" id="scac:106092181"/>
<evidence type="ECO:0000256" key="2">
    <source>
        <dbReference type="ARBA" id="ARBA00005232"/>
    </source>
</evidence>
<dbReference type="Gene3D" id="1.10.275.20">
    <property type="entry name" value="Choline/Carnitine o-acyltransferase"/>
    <property type="match status" value="1"/>
</dbReference>
<evidence type="ECO:0000256" key="5">
    <source>
        <dbReference type="ARBA" id="ARBA00022832"/>
    </source>
</evidence>
<comment type="pathway">
    <text evidence="1">Lipid metabolism; fatty acid beta-oxidation.</text>
</comment>
<keyword evidence="7 10" id="KW-0012">Acyltransferase</keyword>
<evidence type="ECO:0000256" key="1">
    <source>
        <dbReference type="ARBA" id="ARBA00005005"/>
    </source>
</evidence>
<keyword evidence="6" id="KW-0443">Lipid metabolism</keyword>
<evidence type="ECO:0000313" key="13">
    <source>
        <dbReference type="Proteomes" id="UP000095300"/>
    </source>
</evidence>
<accession>A0A1I8QD12</accession>
<evidence type="ECO:0000256" key="3">
    <source>
        <dbReference type="ARBA" id="ARBA00022448"/>
    </source>
</evidence>
<feature type="domain" description="Choline/carnitine acyltransferase" evidence="11">
    <location>
        <begin position="61"/>
        <end position="664"/>
    </location>
</feature>
<dbReference type="InterPro" id="IPR023213">
    <property type="entry name" value="CAT-like_dom_sf"/>
</dbReference>
<keyword evidence="3" id="KW-0813">Transport</keyword>
<dbReference type="GO" id="GO:0004095">
    <property type="term" value="F:carnitine O-palmitoyltransferase activity"/>
    <property type="evidence" value="ECO:0007669"/>
    <property type="project" value="TreeGrafter"/>
</dbReference>
<dbReference type="Gene3D" id="3.30.559.70">
    <property type="entry name" value="Choline/Carnitine o-acyltransferase, domain 2"/>
    <property type="match status" value="1"/>
</dbReference>
<reference evidence="12" key="1">
    <citation type="submission" date="2020-05" db="UniProtKB">
        <authorList>
            <consortium name="EnsemblMetazoa"/>
        </authorList>
    </citation>
    <scope>IDENTIFICATION</scope>
    <source>
        <strain evidence="12">USDA</strain>
    </source>
</reference>
<organism evidence="12 13">
    <name type="scientific">Stomoxys calcitrans</name>
    <name type="common">Stable fly</name>
    <name type="synonym">Conops calcitrans</name>
    <dbReference type="NCBI Taxonomy" id="35570"/>
    <lineage>
        <taxon>Eukaryota</taxon>
        <taxon>Metazoa</taxon>
        <taxon>Ecdysozoa</taxon>
        <taxon>Arthropoda</taxon>
        <taxon>Hexapoda</taxon>
        <taxon>Insecta</taxon>
        <taxon>Pterygota</taxon>
        <taxon>Neoptera</taxon>
        <taxon>Endopterygota</taxon>
        <taxon>Diptera</taxon>
        <taxon>Brachycera</taxon>
        <taxon>Muscomorpha</taxon>
        <taxon>Muscoidea</taxon>
        <taxon>Muscidae</taxon>
        <taxon>Stomoxys</taxon>
    </lineage>
</organism>
<dbReference type="GO" id="GO:0005739">
    <property type="term" value="C:mitochondrion"/>
    <property type="evidence" value="ECO:0007669"/>
    <property type="project" value="TreeGrafter"/>
</dbReference>
<proteinExistence type="inferred from homology"/>
<comment type="catalytic activity">
    <reaction evidence="8">
        <text>4,8-dimethylnonanoyl-CoA + (R)-carnitine = O-4,8-dimethylnonanoyl-(R)-carnitine + CoA</text>
        <dbReference type="Rhea" id="RHEA:44860"/>
        <dbReference type="ChEBI" id="CHEBI:16347"/>
        <dbReference type="ChEBI" id="CHEBI:57287"/>
        <dbReference type="ChEBI" id="CHEBI:77061"/>
        <dbReference type="ChEBI" id="CHEBI:84654"/>
    </reaction>
</comment>
<dbReference type="InterPro" id="IPR000542">
    <property type="entry name" value="Carn_acyl_trans"/>
</dbReference>
<evidence type="ECO:0000259" key="11">
    <source>
        <dbReference type="Pfam" id="PF00755"/>
    </source>
</evidence>
<dbReference type="OrthoDB" id="240216at2759"/>
<evidence type="ECO:0000256" key="8">
    <source>
        <dbReference type="ARBA" id="ARBA00048999"/>
    </source>
</evidence>
<dbReference type="GO" id="GO:0006635">
    <property type="term" value="P:fatty acid beta-oxidation"/>
    <property type="evidence" value="ECO:0007669"/>
    <property type="project" value="UniProtKB-UniPathway"/>
</dbReference>
<dbReference type="InterPro" id="IPR039551">
    <property type="entry name" value="Cho/carn_acyl_trans"/>
</dbReference>
<dbReference type="Pfam" id="PF00755">
    <property type="entry name" value="Carn_acyltransf"/>
    <property type="match status" value="1"/>
</dbReference>
<gene>
    <name evidence="12" type="primary">106092181</name>
</gene>
<dbReference type="PROSITE" id="PS00440">
    <property type="entry name" value="ACYLTRANSF_C_2"/>
    <property type="match status" value="1"/>
</dbReference>
<dbReference type="Gene3D" id="1.20.1280.180">
    <property type="match status" value="1"/>
</dbReference>
<dbReference type="PANTHER" id="PTHR22589:SF16">
    <property type="entry name" value="CARNITINE O-PALMITOYLTRANSFERASE 2, MITOCHONDRIAL"/>
    <property type="match status" value="1"/>
</dbReference>
<dbReference type="Proteomes" id="UP000095300">
    <property type="component" value="Unassembled WGS sequence"/>
</dbReference>
<protein>
    <recommendedName>
        <fullName evidence="11">Choline/carnitine acyltransferase domain-containing protein</fullName>
    </recommendedName>
</protein>
<dbReference type="Gene3D" id="3.30.559.10">
    <property type="entry name" value="Chloramphenicol acetyltransferase-like domain"/>
    <property type="match status" value="1"/>
</dbReference>
<dbReference type="UniPathway" id="UPA00659"/>
<evidence type="ECO:0000256" key="4">
    <source>
        <dbReference type="ARBA" id="ARBA00022679"/>
    </source>
</evidence>
<dbReference type="STRING" id="35570.A0A1I8QD12"/>
<evidence type="ECO:0000256" key="6">
    <source>
        <dbReference type="ARBA" id="ARBA00023098"/>
    </source>
</evidence>
<comment type="similarity">
    <text evidence="2 10">Belongs to the carnitine/choline acetyltransferase family.</text>
</comment>
<dbReference type="SUPFAM" id="SSF52777">
    <property type="entry name" value="CoA-dependent acyltransferases"/>
    <property type="match status" value="2"/>
</dbReference>
<sequence>MGRGQLGVYVSGQVLGLSRRKCQQMPMIVRSLTSSSDSDSYQYLQRSKLPTMYFQKSLPRLPIPLVEKTCERFLAAIQPLTTAQEFSDTQQVVSEFKSNEAPELNAMLKLKDEANKHTSYISEPWFDMYLRDRSPLPLNYNPLLAMKNDTRPQYQHQLVKAANIVITSLRFWRSLLAGLLEPEIFHMNPKKSDTESYRRWMRMTPRIVATYASYVFKAFPLDMVQYERLFGTSRIPEIDKDYLVQSPTSKHIMIMRRGNIYAVDVLDTNGNIEPAREILARLCAVEKLDDSKSPAEVPLGVLTSSERNQWARVRQHMIKSSINNELLTQQIDTALFCICLDTAEDPVYSESDPIPAFKSMLAGKATNRWFDKSLSMLLTADGTAAINFEHSWGDGVAVLRYFNEVFKETMNRPFVSTDDLKSITQLPVNTDKVRHLNFEIDDYLKNEVKNAYDRNLKTINSLNMQMLIYPKLSKKACKADRLSPDSIMQLSFQLAYKQTYGKYVGTYESCSTAAFRHGRTETMRPCTLATTEFCDNVLSSQKDFDAKKLRALIDKCSTYHSQLTKDAAMGQGFDRHLFALKHTAMTNNMTIPKLYDTEAYKRINYNIISTSTLSSDGLLSGSFGPVVRDGLGIGYSIQNEMCGVVVTSYENGCNGKEFVSSLEQSFNTIRRVIDESK</sequence>
<evidence type="ECO:0000256" key="9">
    <source>
        <dbReference type="PIRSR" id="PIRSR600542-1"/>
    </source>
</evidence>
<keyword evidence="4 10" id="KW-0808">Transferase</keyword>